<evidence type="ECO:0000313" key="2">
    <source>
        <dbReference type="EMBL" id="KIK47918.1"/>
    </source>
</evidence>
<organism evidence="2 3">
    <name type="scientific">Suillus luteus UH-Slu-Lm8-n1</name>
    <dbReference type="NCBI Taxonomy" id="930992"/>
    <lineage>
        <taxon>Eukaryota</taxon>
        <taxon>Fungi</taxon>
        <taxon>Dikarya</taxon>
        <taxon>Basidiomycota</taxon>
        <taxon>Agaricomycotina</taxon>
        <taxon>Agaricomycetes</taxon>
        <taxon>Agaricomycetidae</taxon>
        <taxon>Boletales</taxon>
        <taxon>Suillineae</taxon>
        <taxon>Suillaceae</taxon>
        <taxon>Suillus</taxon>
    </lineage>
</organism>
<dbReference type="STRING" id="930992.A0A0D0BYL4"/>
<dbReference type="OrthoDB" id="5303367at2759"/>
<accession>A0A0D0BYL4</accession>
<evidence type="ECO:0000259" key="1">
    <source>
        <dbReference type="Pfam" id="PF06985"/>
    </source>
</evidence>
<feature type="domain" description="Heterokaryon incompatibility" evidence="1">
    <location>
        <begin position="1"/>
        <end position="91"/>
    </location>
</feature>
<dbReference type="HOGENOM" id="CLU_004184_7_0_1"/>
<reference evidence="3" key="2">
    <citation type="submission" date="2015-01" db="EMBL/GenBank/DDBJ databases">
        <title>Evolutionary Origins and Diversification of the Mycorrhizal Mutualists.</title>
        <authorList>
            <consortium name="DOE Joint Genome Institute"/>
            <consortium name="Mycorrhizal Genomics Consortium"/>
            <person name="Kohler A."/>
            <person name="Kuo A."/>
            <person name="Nagy L.G."/>
            <person name="Floudas D."/>
            <person name="Copeland A."/>
            <person name="Barry K.W."/>
            <person name="Cichocki N."/>
            <person name="Veneault-Fourrey C."/>
            <person name="LaButti K."/>
            <person name="Lindquist E.A."/>
            <person name="Lipzen A."/>
            <person name="Lundell T."/>
            <person name="Morin E."/>
            <person name="Murat C."/>
            <person name="Riley R."/>
            <person name="Ohm R."/>
            <person name="Sun H."/>
            <person name="Tunlid A."/>
            <person name="Henrissat B."/>
            <person name="Grigoriev I.V."/>
            <person name="Hibbett D.S."/>
            <person name="Martin F."/>
        </authorList>
    </citation>
    <scope>NUCLEOTIDE SEQUENCE [LARGE SCALE GENOMIC DNA]</scope>
    <source>
        <strain evidence="3">UH-Slu-Lm8-n1</strain>
    </source>
</reference>
<sequence>MMGRIFRSAHTVVVWLGEPQSARNVQTVEDAIRFMERLPCIKEQQSESISDYEDAALAALREMPPAFQSDWFAIGIFFCRSWFQRCWIIQEIVLASDIEVYCGQTRIPWGLLQNAVRHLAVVRRLNSFSQTWRGQRIIILNSIPMILLAREHCRSGKLWRLETHLAVSRTYQVTDQRDKIFALLGISDNSSLTSSVISKFNVDYTKSIEQVYTECAAHLVEGRAGYSVLSMVEARSYPAPRPIPSWVPDFSVPPSPPPLAIRGHCPFSAGGSTSPPSTRPTVSPNGKELYIPAAARLGRISRTSETGEEICSLERMTRFFCLLADPGLRFASRTTSAAADALWRTLIADLADEHHPAPASLGSSFAQWVAYLIMRALDTASRASAHAADHFPNGESPPEPDPAYNLAVRDLMISDVHITAMRSAPPEYRYPKVRAAVDDFITAWDGAIPLQKLLDATRIAVAAGDRAGLEVTHKFVGTFLRMCSARRVFSTEQGDLGIAHQGARVGDEVVVVPGAAVPFVVREVEGGAYVLIGEAFMHGAMNGEALEGKDQLAVEGLRLV</sequence>
<evidence type="ECO:0000313" key="3">
    <source>
        <dbReference type="Proteomes" id="UP000054485"/>
    </source>
</evidence>
<dbReference type="EMBL" id="KN835142">
    <property type="protein sequence ID" value="KIK47918.1"/>
    <property type="molecule type" value="Genomic_DNA"/>
</dbReference>
<reference evidence="2 3" key="1">
    <citation type="submission" date="2014-04" db="EMBL/GenBank/DDBJ databases">
        <authorList>
            <consortium name="DOE Joint Genome Institute"/>
            <person name="Kuo A."/>
            <person name="Ruytinx J."/>
            <person name="Rineau F."/>
            <person name="Colpaert J."/>
            <person name="Kohler A."/>
            <person name="Nagy L.G."/>
            <person name="Floudas D."/>
            <person name="Copeland A."/>
            <person name="Barry K.W."/>
            <person name="Cichocki N."/>
            <person name="Veneault-Fourrey C."/>
            <person name="LaButti K."/>
            <person name="Lindquist E.A."/>
            <person name="Lipzen A."/>
            <person name="Lundell T."/>
            <person name="Morin E."/>
            <person name="Murat C."/>
            <person name="Sun H."/>
            <person name="Tunlid A."/>
            <person name="Henrissat B."/>
            <person name="Grigoriev I.V."/>
            <person name="Hibbett D.S."/>
            <person name="Martin F."/>
            <person name="Nordberg H.P."/>
            <person name="Cantor M.N."/>
            <person name="Hua S.X."/>
        </authorList>
    </citation>
    <scope>NUCLEOTIDE SEQUENCE [LARGE SCALE GENOMIC DNA]</scope>
    <source>
        <strain evidence="2 3">UH-Slu-Lm8-n1</strain>
    </source>
</reference>
<dbReference type="InterPro" id="IPR052895">
    <property type="entry name" value="HetReg/Transcr_Mod"/>
</dbReference>
<dbReference type="AlphaFoldDB" id="A0A0D0BYL4"/>
<dbReference type="Pfam" id="PF26639">
    <property type="entry name" value="Het-6_barrel"/>
    <property type="match status" value="1"/>
</dbReference>
<name>A0A0D0BYL4_9AGAM</name>
<dbReference type="InterPro" id="IPR010730">
    <property type="entry name" value="HET"/>
</dbReference>
<dbReference type="PANTHER" id="PTHR24148">
    <property type="entry name" value="ANKYRIN REPEAT DOMAIN-CONTAINING PROTEIN 39 HOMOLOG-RELATED"/>
    <property type="match status" value="1"/>
</dbReference>
<dbReference type="Proteomes" id="UP000054485">
    <property type="component" value="Unassembled WGS sequence"/>
</dbReference>
<proteinExistence type="predicted"/>
<dbReference type="Pfam" id="PF06985">
    <property type="entry name" value="HET"/>
    <property type="match status" value="1"/>
</dbReference>
<dbReference type="InParanoid" id="A0A0D0BYL4"/>
<dbReference type="PANTHER" id="PTHR24148:SF64">
    <property type="entry name" value="HETEROKARYON INCOMPATIBILITY DOMAIN-CONTAINING PROTEIN"/>
    <property type="match status" value="1"/>
</dbReference>
<gene>
    <name evidence="2" type="ORF">CY34DRAFT_798786</name>
</gene>
<protein>
    <recommendedName>
        <fullName evidence="1">Heterokaryon incompatibility domain-containing protein</fullName>
    </recommendedName>
</protein>
<keyword evidence="3" id="KW-1185">Reference proteome</keyword>